<dbReference type="EMBL" id="NCDQ01000322">
    <property type="protein sequence ID" value="OYX00312.1"/>
    <property type="molecule type" value="Genomic_DNA"/>
</dbReference>
<accession>A0A258CZ00</accession>
<proteinExistence type="predicted"/>
<organism evidence="1 2">
    <name type="scientific">Caulobacter vibrioides</name>
    <name type="common">Caulobacter crescentus</name>
    <dbReference type="NCBI Taxonomy" id="155892"/>
    <lineage>
        <taxon>Bacteria</taxon>
        <taxon>Pseudomonadati</taxon>
        <taxon>Pseudomonadota</taxon>
        <taxon>Alphaproteobacteria</taxon>
        <taxon>Caulobacterales</taxon>
        <taxon>Caulobacteraceae</taxon>
        <taxon>Caulobacter</taxon>
    </lineage>
</organism>
<dbReference type="Proteomes" id="UP000215616">
    <property type="component" value="Unassembled WGS sequence"/>
</dbReference>
<evidence type="ECO:0000313" key="1">
    <source>
        <dbReference type="EMBL" id="OYX00312.1"/>
    </source>
</evidence>
<name>A0A258CZ00_CAUVI</name>
<reference evidence="1 2" key="1">
    <citation type="submission" date="2017-03" db="EMBL/GenBank/DDBJ databases">
        <title>Lifting the veil on microbial sulfur biogeochemistry in mining wastewaters.</title>
        <authorList>
            <person name="Kantor R.S."/>
            <person name="Colenbrander Nelson T."/>
            <person name="Marshall S."/>
            <person name="Bennett D."/>
            <person name="Apte S."/>
            <person name="Camacho D."/>
            <person name="Thomas B.C."/>
            <person name="Warren L.A."/>
            <person name="Banfield J.F."/>
        </authorList>
    </citation>
    <scope>NUCLEOTIDE SEQUENCE [LARGE SCALE GENOMIC DNA]</scope>
    <source>
        <strain evidence="1">32-67-7</strain>
    </source>
</reference>
<evidence type="ECO:0008006" key="3">
    <source>
        <dbReference type="Google" id="ProtNLM"/>
    </source>
</evidence>
<gene>
    <name evidence="1" type="ORF">B7Z12_16380</name>
</gene>
<evidence type="ECO:0000313" key="2">
    <source>
        <dbReference type="Proteomes" id="UP000215616"/>
    </source>
</evidence>
<sequence>MRAVGRTAWLRGNAWLKARSAAAPEAAIKAKLAAMTARGGRLWWVVGAEDPALDAVEAHFGANGRRLAALPGVSLRIEPGLDHGLALAASREKAKRQLLEFVADLKI</sequence>
<dbReference type="AlphaFoldDB" id="A0A258CZ00"/>
<comment type="caution">
    <text evidence="1">The sequence shown here is derived from an EMBL/GenBank/DDBJ whole genome shotgun (WGS) entry which is preliminary data.</text>
</comment>
<protein>
    <recommendedName>
        <fullName evidence="3">Alpha/beta hydrolase fold-3 domain-containing protein</fullName>
    </recommendedName>
</protein>